<feature type="transmembrane region" description="Helical" evidence="2">
    <location>
        <begin position="75"/>
        <end position="97"/>
    </location>
</feature>
<dbReference type="Pfam" id="PF19779">
    <property type="entry name" value="DUF6264"/>
    <property type="match status" value="1"/>
</dbReference>
<accession>A0ABY8BUM0</accession>
<evidence type="ECO:0000313" key="4">
    <source>
        <dbReference type="Proteomes" id="UP001214553"/>
    </source>
</evidence>
<keyword evidence="2" id="KW-0812">Transmembrane</keyword>
<feature type="transmembrane region" description="Helical" evidence="2">
    <location>
        <begin position="117"/>
        <end position="138"/>
    </location>
</feature>
<feature type="transmembrane region" description="Helical" evidence="2">
    <location>
        <begin position="150"/>
        <end position="172"/>
    </location>
</feature>
<evidence type="ECO:0000256" key="2">
    <source>
        <dbReference type="SAM" id="Phobius"/>
    </source>
</evidence>
<gene>
    <name evidence="3" type="ORF">PU630_09935</name>
</gene>
<feature type="region of interest" description="Disordered" evidence="1">
    <location>
        <begin position="1"/>
        <end position="49"/>
    </location>
</feature>
<keyword evidence="2" id="KW-0472">Membrane</keyword>
<evidence type="ECO:0000313" key="3">
    <source>
        <dbReference type="EMBL" id="WEG07580.1"/>
    </source>
</evidence>
<dbReference type="RefSeq" id="WP_275276918.1">
    <property type="nucleotide sequence ID" value="NZ_CP119108.1"/>
</dbReference>
<reference evidence="3 4" key="1">
    <citation type="submission" date="2023-03" db="EMBL/GenBank/DDBJ databases">
        <title>Genome sequence of Microbacterium sp. KACC 23027.</title>
        <authorList>
            <person name="Kim S."/>
            <person name="Heo J."/>
            <person name="Kwon S.-W."/>
        </authorList>
    </citation>
    <scope>NUCLEOTIDE SEQUENCE [LARGE SCALE GENOMIC DNA]</scope>
    <source>
        <strain evidence="3 4">KACC 23027</strain>
    </source>
</reference>
<dbReference type="EMBL" id="CP119108">
    <property type="protein sequence ID" value="WEG07580.1"/>
    <property type="molecule type" value="Genomic_DNA"/>
</dbReference>
<dbReference type="Proteomes" id="UP001214553">
    <property type="component" value="Chromosome"/>
</dbReference>
<proteinExistence type="predicted"/>
<dbReference type="InterPro" id="IPR046231">
    <property type="entry name" value="DUF6264"/>
</dbReference>
<feature type="compositionally biased region" description="Basic and acidic residues" evidence="1">
    <location>
        <begin position="1"/>
        <end position="11"/>
    </location>
</feature>
<evidence type="ECO:0000256" key="1">
    <source>
        <dbReference type="SAM" id="MobiDB-lite"/>
    </source>
</evidence>
<protein>
    <submittedName>
        <fullName evidence="3">DUF6264 family protein</fullName>
    </submittedName>
</protein>
<organism evidence="3 4">
    <name type="scientific">Microbacterium horticulturae</name>
    <dbReference type="NCBI Taxonomy" id="3028316"/>
    <lineage>
        <taxon>Bacteria</taxon>
        <taxon>Bacillati</taxon>
        <taxon>Actinomycetota</taxon>
        <taxon>Actinomycetes</taxon>
        <taxon>Micrococcales</taxon>
        <taxon>Microbacteriaceae</taxon>
        <taxon>Microbacterium</taxon>
    </lineage>
</organism>
<name>A0ABY8BUM0_9MICO</name>
<keyword evidence="2" id="KW-1133">Transmembrane helix</keyword>
<sequence length="185" mass="19500">MSDTSNGERPRPQYGEYASAAEQRARIQVPHPEDLPAQAPSTPAPPAPPIWGTMPASPARPAPGEMANRVITIGLLAYGAVSVVVSFFSLLDLATIIENAYRAAGIGASFANGASAHAWGIAAAIVLVVGFSATAWWAVHAMRRAKVSWWIPLVGAAVTYIFVSVCAAVPMFTDPALLRYITELS</sequence>
<keyword evidence="4" id="KW-1185">Reference proteome</keyword>